<dbReference type="KEGG" id="cthu:HUR95_15065"/>
<dbReference type="eggNOG" id="COG0127">
    <property type="taxonomic scope" value="Bacteria"/>
</dbReference>
<dbReference type="Gene3D" id="3.90.950.10">
    <property type="match status" value="1"/>
</dbReference>
<reference evidence="13" key="3">
    <citation type="submission" date="2021-08" db="EMBL/GenBank/DDBJ databases">
        <authorList>
            <person name="de Jong S."/>
            <person name="van den Broek M."/>
            <person name="Merkel A."/>
            <person name="de la Torre Cortes P."/>
            <person name="Kalamorz F."/>
            <person name="Cook G."/>
            <person name="van Loosdrecht M."/>
            <person name="McMillan D."/>
        </authorList>
    </citation>
    <scope>NUCLEOTIDE SEQUENCE</scope>
    <source>
        <strain evidence="13">TA2.A1</strain>
    </source>
</reference>
<dbReference type="GO" id="GO:0000166">
    <property type="term" value="F:nucleotide binding"/>
    <property type="evidence" value="ECO:0007669"/>
    <property type="project" value="UniProtKB-KW"/>
</dbReference>
<dbReference type="SUPFAM" id="SSF52972">
    <property type="entry name" value="ITPase-like"/>
    <property type="match status" value="1"/>
</dbReference>
<feature type="binding site" evidence="10">
    <location>
        <begin position="7"/>
        <end position="12"/>
    </location>
    <ligand>
        <name>substrate</name>
    </ligand>
</feature>
<comment type="caution">
    <text evidence="10">Lacks conserved residue(s) required for the propagation of feature annotation.</text>
</comment>
<dbReference type="EMBL" id="AFCE01000164">
    <property type="protein sequence ID" value="EGL81565.1"/>
    <property type="molecule type" value="Genomic_DNA"/>
</dbReference>
<comment type="catalytic activity">
    <reaction evidence="9 10">
        <text>XTP + H2O = XMP + diphosphate + H(+)</text>
        <dbReference type="Rhea" id="RHEA:28610"/>
        <dbReference type="ChEBI" id="CHEBI:15377"/>
        <dbReference type="ChEBI" id="CHEBI:15378"/>
        <dbReference type="ChEBI" id="CHEBI:33019"/>
        <dbReference type="ChEBI" id="CHEBI:57464"/>
        <dbReference type="ChEBI" id="CHEBI:61314"/>
        <dbReference type="EC" id="3.6.1.66"/>
    </reaction>
</comment>
<evidence type="ECO:0000256" key="11">
    <source>
        <dbReference type="RuleBase" id="RU003781"/>
    </source>
</evidence>
<dbReference type="OrthoDB" id="9807456at2"/>
<evidence type="ECO:0000256" key="10">
    <source>
        <dbReference type="HAMAP-Rule" id="MF_01405"/>
    </source>
</evidence>
<dbReference type="InterPro" id="IPR020922">
    <property type="entry name" value="dITP/XTP_pyrophosphatase"/>
</dbReference>
<evidence type="ECO:0000256" key="6">
    <source>
        <dbReference type="ARBA" id="ARBA00022842"/>
    </source>
</evidence>
<dbReference type="EMBL" id="CP082237">
    <property type="protein sequence ID" value="QZT33544.1"/>
    <property type="molecule type" value="Genomic_DNA"/>
</dbReference>
<feature type="binding site" evidence="10">
    <location>
        <position position="70"/>
    </location>
    <ligand>
        <name>Mg(2+)</name>
        <dbReference type="ChEBI" id="CHEBI:18420"/>
    </ligand>
</feature>
<reference evidence="13 15" key="2">
    <citation type="journal article" date="2020" name="Extremophiles">
        <title>Genomic analysis of Caldalkalibacillus thermarum TA2.A1 reveals aerobic alkaliphilic metabolism and evolutionary hallmarks linking alkaliphilic bacteria and plant life.</title>
        <authorList>
            <person name="de Jong S.I."/>
            <person name="van den Broek M.A."/>
            <person name="Merkel A.Y."/>
            <person name="de la Torre Cortes P."/>
            <person name="Kalamorz F."/>
            <person name="Cook G.M."/>
            <person name="van Loosdrecht M.C.M."/>
            <person name="McMillan D.G.G."/>
        </authorList>
    </citation>
    <scope>NUCLEOTIDE SEQUENCE [LARGE SCALE GENOMIC DNA]</scope>
    <source>
        <strain evidence="13 15">TA2.A1</strain>
    </source>
</reference>
<comment type="similarity">
    <text evidence="1 10 11">Belongs to the HAM1 NTPase family.</text>
</comment>
<dbReference type="InterPro" id="IPR029001">
    <property type="entry name" value="ITPase-like_fam"/>
</dbReference>
<keyword evidence="6 10" id="KW-0460">Magnesium</keyword>
<evidence type="ECO:0000256" key="3">
    <source>
        <dbReference type="ARBA" id="ARBA00022723"/>
    </source>
</evidence>
<dbReference type="HAMAP" id="MF_01405">
    <property type="entry name" value="Non_canon_purine_NTPase"/>
    <property type="match status" value="1"/>
</dbReference>
<dbReference type="CDD" id="cd00515">
    <property type="entry name" value="HAM1"/>
    <property type="match status" value="1"/>
</dbReference>
<keyword evidence="7 10" id="KW-0546">Nucleotide metabolism</keyword>
<evidence type="ECO:0000256" key="2">
    <source>
        <dbReference type="ARBA" id="ARBA00011738"/>
    </source>
</evidence>
<comment type="function">
    <text evidence="10">Pyrophosphatase that catalyzes the hydrolysis of nucleoside triphosphates to their monophosphate derivatives, with a high preference for the non-canonical purine nucleotides XTP (xanthosine triphosphate), dITP (deoxyinosine triphosphate) and ITP. Seems to function as a house-cleaning enzyme that removes non-canonical purine nucleotides from the nucleotide pool, thus preventing their incorporation into DNA/RNA and avoiding chromosomal lesions.</text>
</comment>
<keyword evidence="4 10" id="KW-0547">Nucleotide-binding</keyword>
<evidence type="ECO:0000256" key="4">
    <source>
        <dbReference type="ARBA" id="ARBA00022741"/>
    </source>
</evidence>
<dbReference type="GO" id="GO:0017111">
    <property type="term" value="F:ribonucleoside triphosphate phosphatase activity"/>
    <property type="evidence" value="ECO:0007669"/>
    <property type="project" value="InterPro"/>
</dbReference>
<evidence type="ECO:0000313" key="13">
    <source>
        <dbReference type="EMBL" id="QZT33544.1"/>
    </source>
</evidence>
<dbReference type="GO" id="GO:0036222">
    <property type="term" value="F:XTP diphosphatase activity"/>
    <property type="evidence" value="ECO:0007669"/>
    <property type="project" value="UniProtKB-UniRule"/>
</dbReference>
<evidence type="ECO:0000313" key="12">
    <source>
        <dbReference type="EMBL" id="EGL81565.1"/>
    </source>
</evidence>
<dbReference type="PANTHER" id="PTHR11067">
    <property type="entry name" value="INOSINE TRIPHOSPHATE PYROPHOSPHATASE/HAM1 PROTEIN"/>
    <property type="match status" value="1"/>
</dbReference>
<name>F5LAJ3_CALTT</name>
<dbReference type="Proteomes" id="UP000010716">
    <property type="component" value="Unassembled WGS sequence"/>
</dbReference>
<evidence type="ECO:0000256" key="8">
    <source>
        <dbReference type="ARBA" id="ARBA00051875"/>
    </source>
</evidence>
<evidence type="ECO:0000313" key="15">
    <source>
        <dbReference type="Proteomes" id="UP000825179"/>
    </source>
</evidence>
<comment type="catalytic activity">
    <reaction evidence="10">
        <text>ITP + H2O = IMP + diphosphate + H(+)</text>
        <dbReference type="Rhea" id="RHEA:29399"/>
        <dbReference type="ChEBI" id="CHEBI:15377"/>
        <dbReference type="ChEBI" id="CHEBI:15378"/>
        <dbReference type="ChEBI" id="CHEBI:33019"/>
        <dbReference type="ChEBI" id="CHEBI:58053"/>
        <dbReference type="ChEBI" id="CHEBI:61402"/>
        <dbReference type="EC" id="3.6.1.66"/>
    </reaction>
</comment>
<dbReference type="Proteomes" id="UP000825179">
    <property type="component" value="Chromosome"/>
</dbReference>
<evidence type="ECO:0000256" key="9">
    <source>
        <dbReference type="ARBA" id="ARBA00052017"/>
    </source>
</evidence>
<accession>F5LAJ3</accession>
<dbReference type="InterPro" id="IPR002637">
    <property type="entry name" value="RdgB/HAM1"/>
</dbReference>
<dbReference type="AlphaFoldDB" id="F5LAJ3"/>
<keyword evidence="3 10" id="KW-0479">Metal-binding</keyword>
<feature type="binding site" evidence="10">
    <location>
        <position position="176"/>
    </location>
    <ligand>
        <name>substrate</name>
    </ligand>
</feature>
<comment type="catalytic activity">
    <reaction evidence="8 10">
        <text>dITP + H2O = dIMP + diphosphate + H(+)</text>
        <dbReference type="Rhea" id="RHEA:28342"/>
        <dbReference type="ChEBI" id="CHEBI:15377"/>
        <dbReference type="ChEBI" id="CHEBI:15378"/>
        <dbReference type="ChEBI" id="CHEBI:33019"/>
        <dbReference type="ChEBI" id="CHEBI:61194"/>
        <dbReference type="ChEBI" id="CHEBI:61382"/>
        <dbReference type="EC" id="3.6.1.66"/>
    </reaction>
</comment>
<dbReference type="Pfam" id="PF01725">
    <property type="entry name" value="Ham1p_like"/>
    <property type="match status" value="1"/>
</dbReference>
<reference evidence="12 14" key="1">
    <citation type="journal article" date="2011" name="J. Bacteriol.">
        <title>Draft genome sequence of the thermoalkaliphilic Caldalkalibacillus thermarum strain TA2.A1.</title>
        <authorList>
            <person name="Kalamorz F."/>
            <person name="Keis S."/>
            <person name="McMillan D.G."/>
            <person name="Olsson K."/>
            <person name="Stanton J.A."/>
            <person name="Stockwell P."/>
            <person name="Black M.A."/>
            <person name="Klingeman D.M."/>
            <person name="Land M.L."/>
            <person name="Han C.S."/>
            <person name="Martin S.L."/>
            <person name="Becher S.A."/>
            <person name="Peddie C.J."/>
            <person name="Morgan H.W."/>
            <person name="Matthies D."/>
            <person name="Preiss L."/>
            <person name="Meier T."/>
            <person name="Brown S.D."/>
            <person name="Cook G.M."/>
        </authorList>
    </citation>
    <scope>NUCLEOTIDE SEQUENCE [LARGE SCALE GENOMIC DNA]</scope>
    <source>
        <strain evidence="12 14">TA2.A1</strain>
    </source>
</reference>
<evidence type="ECO:0000256" key="1">
    <source>
        <dbReference type="ARBA" id="ARBA00008023"/>
    </source>
</evidence>
<evidence type="ECO:0000256" key="5">
    <source>
        <dbReference type="ARBA" id="ARBA00022801"/>
    </source>
</evidence>
<dbReference type="PANTHER" id="PTHR11067:SF9">
    <property type="entry name" value="INOSINE TRIPHOSPHATE PYROPHOSPHATASE"/>
    <property type="match status" value="1"/>
</dbReference>
<dbReference type="EC" id="3.6.1.66" evidence="10"/>
<evidence type="ECO:0000313" key="14">
    <source>
        <dbReference type="Proteomes" id="UP000010716"/>
    </source>
</evidence>
<feature type="binding site" evidence="10">
    <location>
        <position position="71"/>
    </location>
    <ligand>
        <name>substrate</name>
    </ligand>
</feature>
<gene>
    <name evidence="12" type="ORF">CathTA2_2928</name>
    <name evidence="13" type="ORF">HUR95_15065</name>
</gene>
<dbReference type="GO" id="GO:0036220">
    <property type="term" value="F:ITP diphosphatase activity"/>
    <property type="evidence" value="ECO:0007669"/>
    <property type="project" value="UniProtKB-UniRule"/>
</dbReference>
<feature type="binding site" evidence="10">
    <location>
        <begin position="153"/>
        <end position="156"/>
    </location>
    <ligand>
        <name>substrate</name>
    </ligand>
</feature>
<dbReference type="GO" id="GO:0009146">
    <property type="term" value="P:purine nucleoside triphosphate catabolic process"/>
    <property type="evidence" value="ECO:0007669"/>
    <property type="project" value="UniProtKB-UniRule"/>
</dbReference>
<dbReference type="GO" id="GO:0035870">
    <property type="term" value="F:dITP diphosphatase activity"/>
    <property type="evidence" value="ECO:0007669"/>
    <property type="project" value="UniProtKB-UniRule"/>
</dbReference>
<dbReference type="NCBIfam" id="NF011397">
    <property type="entry name" value="PRK14822.1"/>
    <property type="match status" value="1"/>
</dbReference>
<dbReference type="GO" id="GO:0046872">
    <property type="term" value="F:metal ion binding"/>
    <property type="evidence" value="ECO:0007669"/>
    <property type="project" value="UniProtKB-KW"/>
</dbReference>
<proteinExistence type="inferred from homology"/>
<dbReference type="FunFam" id="3.90.950.10:FF:000001">
    <property type="entry name" value="dITP/XTP pyrophosphatase"/>
    <property type="match status" value="1"/>
</dbReference>
<evidence type="ECO:0000256" key="7">
    <source>
        <dbReference type="ARBA" id="ARBA00023080"/>
    </source>
</evidence>
<keyword evidence="5 10" id="KW-0378">Hydrolase</keyword>
<sequence>MKVLLATKNRGKQKEYAMMLKPLGIQVLTLEDMPGEAPDVVEDGATFEENALKKAEAYHRHYKLPAMADDSGLTVDALEGRPGVFSARYAGEHASDEDNIAKLLAELEGIPLQQRTARFICVIAYVDGQGDPIIAKGSCEGQIALQPSGSFGFGYDPVFYLPSFQKTMAQLPPEEKNRISHRFNALKNFVRNLSDRGIGIRG</sequence>
<feature type="binding site" evidence="10">
    <location>
        <begin position="181"/>
        <end position="182"/>
    </location>
    <ligand>
        <name>substrate</name>
    </ligand>
</feature>
<feature type="active site" description="Proton acceptor" evidence="10">
    <location>
        <position position="70"/>
    </location>
</feature>
<dbReference type="GO" id="GO:0005829">
    <property type="term" value="C:cytosol"/>
    <property type="evidence" value="ECO:0007669"/>
    <property type="project" value="TreeGrafter"/>
</dbReference>
<keyword evidence="15" id="KW-1185">Reference proteome</keyword>
<organism evidence="12 14">
    <name type="scientific">Caldalkalibacillus thermarum (strain TA2.A1)</name>
    <dbReference type="NCBI Taxonomy" id="986075"/>
    <lineage>
        <taxon>Bacteria</taxon>
        <taxon>Bacillati</taxon>
        <taxon>Bacillota</taxon>
        <taxon>Bacilli</taxon>
        <taxon>Bacillales</taxon>
        <taxon>Bacillaceae</taxon>
        <taxon>Caldalkalibacillus</taxon>
    </lineage>
</organism>
<comment type="subunit">
    <text evidence="2 10">Homodimer.</text>
</comment>
<protein>
    <recommendedName>
        <fullName evidence="10">dITP/XTP pyrophosphatase</fullName>
        <ecNumber evidence="10">3.6.1.66</ecNumber>
    </recommendedName>
    <alternativeName>
        <fullName evidence="10">Non-canonical purine NTP pyrophosphatase</fullName>
    </alternativeName>
    <alternativeName>
        <fullName evidence="10">Non-standard purine NTP pyrophosphatase</fullName>
    </alternativeName>
    <alternativeName>
        <fullName evidence="10">Nucleoside-triphosphate diphosphatase</fullName>
    </alternativeName>
    <alternativeName>
        <fullName evidence="10">Nucleoside-triphosphate pyrophosphatase</fullName>
        <shortName evidence="10">NTPase</shortName>
    </alternativeName>
</protein>
<comment type="cofactor">
    <cofactor evidence="10">
        <name>Mg(2+)</name>
        <dbReference type="ChEBI" id="CHEBI:18420"/>
    </cofactor>
    <text evidence="10">Binds 1 Mg(2+) ion per subunit.</text>
</comment>
<dbReference type="GO" id="GO:0009117">
    <property type="term" value="P:nucleotide metabolic process"/>
    <property type="evidence" value="ECO:0007669"/>
    <property type="project" value="UniProtKB-KW"/>
</dbReference>
<dbReference type="RefSeq" id="WP_007506283.1">
    <property type="nucleotide sequence ID" value="NZ_AFCE01000164.1"/>
</dbReference>
<dbReference type="NCBIfam" id="TIGR00042">
    <property type="entry name" value="RdgB/HAM1 family non-canonical purine NTP pyrophosphatase"/>
    <property type="match status" value="1"/>
</dbReference>